<sequence length="977" mass="108783">MELPKPKPKPKPKARKNGSTNTKTIMAPGAAQERVAQACDRCRAKKTKCDGKQPSCSNCAAVGFKCIVSDKLSRRAFPRGYTETLEERIRQLETENRKLAGLLEMRQEQLELMNNKVGETLVDKSQLKREVLPMENGLVVDTIVEPRQAITSLNLSLLDNQNSHWHEHQKGCPCGCAQFPHTVHERPVSLAGSVGPPSLANSVTGSLAGSIVSDDDDSLLSFDEPQNNYSGEKPAPGAFAAATAIAEMQKSTNHPVDERSKQQLLTSLVAMSIPRSTEETLFVPTLLAKFCQSFGYKSKQSVLAAHTLASLKEPVPSTGSSRPNVRFLMDREDFALSESEVLALLKLIQLPSRIDLDQLITTYFQDWGSAFPILNKNAFMSGYAKLTATMEHNRVQEVDQKYELIEKFTAIVVIVVALSLVSNKNTHIRGDSKGTEWYSESLAHYDYLIHHFIRPNCIITKYCSIQSLQVLSLAMQYCLVVGDITTCYELRGRLITMAQQLRLHRCPAAVLGISGDGNAEFRNFLQGERRILFWCVYCLDIYSSLNLGVPRLLKDFEIECALPFAGRNDDSDDENENIVMINNTKLSIVGKVSKFALAVILYCKVLGKILDSIFSRFENDDIYNKALVRDGMLDNWRRELPAELKFDIDVSAFNIGENGEAKNGWTHYSKQQLTLIFLFCHAKILAYLPILSKYGNHHDVGLSKKEQLTKGTGQVGSIMSSVTMIQQSSTQILDMMKSISTSPLPFVIPVPLNLPRQQIRLALLVARGCLDYTKGGPLRLHLKKLLDGTVCYLKCESRLNIPGCASMNSAKLLELTVLGVLSPNTSKQPASEVKFKPQPSNQPITKTAVVREPQHRFGNPFSNTKSQDESYQIPDSNLQGESEKMDRRGSTTSSDYQFPTNDGDEEPPTESDGIESLLLFDPFKLDLKGPLHMNDFAADGSLGLAPFLDQAETLEWLITQDGKEEFENNADAFFEWN</sequence>
<dbReference type="Proteomes" id="UP001241377">
    <property type="component" value="Unassembled WGS sequence"/>
</dbReference>
<comment type="caution">
    <text evidence="1">The sequence shown here is derived from an EMBL/GenBank/DDBJ whole genome shotgun (WGS) entry which is preliminary data.</text>
</comment>
<evidence type="ECO:0000313" key="2">
    <source>
        <dbReference type="Proteomes" id="UP001241377"/>
    </source>
</evidence>
<dbReference type="EMBL" id="JASBWR010000064">
    <property type="protein sequence ID" value="KAJ9100311.1"/>
    <property type="molecule type" value="Genomic_DNA"/>
</dbReference>
<keyword evidence="2" id="KW-1185">Reference proteome</keyword>
<proteinExistence type="predicted"/>
<protein>
    <submittedName>
        <fullName evidence="1">Uncharacterized protein</fullName>
    </submittedName>
</protein>
<gene>
    <name evidence="1" type="ORF">QFC19_005665</name>
</gene>
<name>A0ACC2VMH1_9TREE</name>
<evidence type="ECO:0000313" key="1">
    <source>
        <dbReference type="EMBL" id="KAJ9100311.1"/>
    </source>
</evidence>
<organism evidence="1 2">
    <name type="scientific">Naganishia cerealis</name>
    <dbReference type="NCBI Taxonomy" id="610337"/>
    <lineage>
        <taxon>Eukaryota</taxon>
        <taxon>Fungi</taxon>
        <taxon>Dikarya</taxon>
        <taxon>Basidiomycota</taxon>
        <taxon>Agaricomycotina</taxon>
        <taxon>Tremellomycetes</taxon>
        <taxon>Filobasidiales</taxon>
        <taxon>Filobasidiaceae</taxon>
        <taxon>Naganishia</taxon>
    </lineage>
</organism>
<reference evidence="1" key="1">
    <citation type="submission" date="2023-04" db="EMBL/GenBank/DDBJ databases">
        <title>Draft Genome sequencing of Naganishia species isolated from polar environments using Oxford Nanopore Technology.</title>
        <authorList>
            <person name="Leo P."/>
            <person name="Venkateswaran K."/>
        </authorList>
    </citation>
    <scope>NUCLEOTIDE SEQUENCE</scope>
    <source>
        <strain evidence="1">MNA-CCFEE 5261</strain>
    </source>
</reference>
<accession>A0ACC2VMH1</accession>